<dbReference type="InterPro" id="IPR000157">
    <property type="entry name" value="TIR_dom"/>
</dbReference>
<feature type="domain" description="TIR" evidence="2">
    <location>
        <begin position="7"/>
        <end position="177"/>
    </location>
</feature>
<dbReference type="GO" id="GO:0007165">
    <property type="term" value="P:signal transduction"/>
    <property type="evidence" value="ECO:0007669"/>
    <property type="project" value="InterPro"/>
</dbReference>
<organism evidence="3 4">
    <name type="scientific">Solanum verrucosum</name>
    <dbReference type="NCBI Taxonomy" id="315347"/>
    <lineage>
        <taxon>Eukaryota</taxon>
        <taxon>Viridiplantae</taxon>
        <taxon>Streptophyta</taxon>
        <taxon>Embryophyta</taxon>
        <taxon>Tracheophyta</taxon>
        <taxon>Spermatophyta</taxon>
        <taxon>Magnoliopsida</taxon>
        <taxon>eudicotyledons</taxon>
        <taxon>Gunneridae</taxon>
        <taxon>Pentapetalae</taxon>
        <taxon>asterids</taxon>
        <taxon>lamiids</taxon>
        <taxon>Solanales</taxon>
        <taxon>Solanaceae</taxon>
        <taxon>Solanoideae</taxon>
        <taxon>Solaneae</taxon>
        <taxon>Solanum</taxon>
    </lineage>
</organism>
<evidence type="ECO:0000313" key="3">
    <source>
        <dbReference type="EMBL" id="WMV39407.1"/>
    </source>
</evidence>
<keyword evidence="1" id="KW-0520">NAD</keyword>
<accession>A0AAF0ZH94</accession>
<name>A0AAF0ZH94_SOLVR</name>
<evidence type="ECO:0000256" key="1">
    <source>
        <dbReference type="ARBA" id="ARBA00023027"/>
    </source>
</evidence>
<dbReference type="SMART" id="SM00255">
    <property type="entry name" value="TIR"/>
    <property type="match status" value="1"/>
</dbReference>
<dbReference type="AlphaFoldDB" id="A0AAF0ZH94"/>
<dbReference type="Pfam" id="PF01582">
    <property type="entry name" value="TIR"/>
    <property type="match status" value="1"/>
</dbReference>
<sequence>MVSQKTNGGDAGIGRSIGQARGEDVRKSFVDHLNAALKPKCINTFKDDEKLEKGKFISPEIVRAIEESRIALIIFSKNYANSTWCLDELTKIMECKNVKGQIVVPVFYDVDPSTVRRQKSIFGEAFSKHEACFQEDKVQKWRAALEEAANICGWDLPNTANGDTRTRSMLQIMEFTL</sequence>
<keyword evidence="4" id="KW-1185">Reference proteome</keyword>
<dbReference type="FunFam" id="3.40.50.10140:FF:000007">
    <property type="entry name" value="Disease resistance protein (TIR-NBS-LRR class)"/>
    <property type="match status" value="1"/>
</dbReference>
<evidence type="ECO:0000313" key="4">
    <source>
        <dbReference type="Proteomes" id="UP001234989"/>
    </source>
</evidence>
<dbReference type="PROSITE" id="PS50104">
    <property type="entry name" value="TIR"/>
    <property type="match status" value="1"/>
</dbReference>
<dbReference type="PANTHER" id="PTHR32009">
    <property type="entry name" value="TMV RESISTANCE PROTEIN N-LIKE"/>
    <property type="match status" value="1"/>
</dbReference>
<protein>
    <recommendedName>
        <fullName evidence="2">TIR domain-containing protein</fullName>
    </recommendedName>
</protein>
<reference evidence="3" key="1">
    <citation type="submission" date="2023-08" db="EMBL/GenBank/DDBJ databases">
        <title>A de novo genome assembly of Solanum verrucosum Schlechtendal, a Mexican diploid species geographically isolated from the other diploid A-genome species in potato relatives.</title>
        <authorList>
            <person name="Hosaka K."/>
        </authorList>
    </citation>
    <scope>NUCLEOTIDE SEQUENCE</scope>
    <source>
        <tissue evidence="3">Young leaves</tissue>
    </source>
</reference>
<gene>
    <name evidence="3" type="ORF">MTR67_032792</name>
</gene>
<dbReference type="SUPFAM" id="SSF52200">
    <property type="entry name" value="Toll/Interleukin receptor TIR domain"/>
    <property type="match status" value="1"/>
</dbReference>
<dbReference type="Gene3D" id="3.40.50.10140">
    <property type="entry name" value="Toll/interleukin-1 receptor homology (TIR) domain"/>
    <property type="match status" value="1"/>
</dbReference>
<dbReference type="InterPro" id="IPR035897">
    <property type="entry name" value="Toll_tir_struct_dom_sf"/>
</dbReference>
<evidence type="ECO:0000259" key="2">
    <source>
        <dbReference type="PROSITE" id="PS50104"/>
    </source>
</evidence>
<dbReference type="EMBL" id="CP133618">
    <property type="protein sequence ID" value="WMV39407.1"/>
    <property type="molecule type" value="Genomic_DNA"/>
</dbReference>
<dbReference type="Proteomes" id="UP001234989">
    <property type="component" value="Chromosome 7"/>
</dbReference>
<dbReference type="PANTHER" id="PTHR32009:SF109">
    <property type="entry name" value="TOLL-INTERLEUKIN-RESISTANCE (TIR) DOMAIN FAMILY PROTEIN"/>
    <property type="match status" value="1"/>
</dbReference>
<proteinExistence type="predicted"/>